<evidence type="ECO:0000256" key="2">
    <source>
        <dbReference type="ARBA" id="ARBA00007168"/>
    </source>
</evidence>
<dbReference type="GO" id="GO:0022857">
    <property type="term" value="F:transmembrane transporter activity"/>
    <property type="evidence" value="ECO:0007669"/>
    <property type="project" value="UniProtKB-UniRule"/>
</dbReference>
<dbReference type="AlphaFoldDB" id="A0A7J0EZR2"/>
<evidence type="ECO:0000256" key="4">
    <source>
        <dbReference type="ARBA" id="ARBA00022989"/>
    </source>
</evidence>
<evidence type="ECO:0000313" key="9">
    <source>
        <dbReference type="Proteomes" id="UP000585474"/>
    </source>
</evidence>
<dbReference type="EMBL" id="BJWL01000008">
    <property type="protein sequence ID" value="GFY91863.1"/>
    <property type="molecule type" value="Genomic_DNA"/>
</dbReference>
<comment type="subcellular location">
    <subcellularLocation>
        <location evidence="7">Cell membrane</location>
        <topology evidence="7">Multi-pass membrane protein</topology>
    </subcellularLocation>
    <subcellularLocation>
        <location evidence="1">Membrane</location>
        <topology evidence="1">Multi-pass membrane protein</topology>
    </subcellularLocation>
</comment>
<dbReference type="Pfam" id="PF04515">
    <property type="entry name" value="Choline_transpo"/>
    <property type="match status" value="1"/>
</dbReference>
<feature type="transmembrane region" description="Helical" evidence="7">
    <location>
        <begin position="213"/>
        <end position="237"/>
    </location>
</feature>
<dbReference type="GO" id="GO:0005886">
    <property type="term" value="C:plasma membrane"/>
    <property type="evidence" value="ECO:0007669"/>
    <property type="project" value="UniProtKB-SubCell"/>
</dbReference>
<feature type="transmembrane region" description="Helical" evidence="7">
    <location>
        <begin position="345"/>
        <end position="370"/>
    </location>
</feature>
<accession>A0A7J0EZR2</accession>
<evidence type="ECO:0000256" key="3">
    <source>
        <dbReference type="ARBA" id="ARBA00022692"/>
    </source>
</evidence>
<dbReference type="InterPro" id="IPR007603">
    <property type="entry name" value="Choline_transptr-like"/>
</dbReference>
<comment type="caution">
    <text evidence="7">Lacks conserved residue(s) required for the propagation of feature annotation.</text>
</comment>
<feature type="transmembrane region" description="Helical" evidence="7">
    <location>
        <begin position="485"/>
        <end position="510"/>
    </location>
</feature>
<reference evidence="8 9" key="1">
    <citation type="submission" date="2019-07" db="EMBL/GenBank/DDBJ databases">
        <title>De Novo Assembly of kiwifruit Actinidia rufa.</title>
        <authorList>
            <person name="Sugita-Konishi S."/>
            <person name="Sato K."/>
            <person name="Mori E."/>
            <person name="Abe Y."/>
            <person name="Kisaki G."/>
            <person name="Hamano K."/>
            <person name="Suezawa K."/>
            <person name="Otani M."/>
            <person name="Fukuda T."/>
            <person name="Manabe T."/>
            <person name="Gomi K."/>
            <person name="Tabuchi M."/>
            <person name="Akimitsu K."/>
            <person name="Kataoka I."/>
        </authorList>
    </citation>
    <scope>NUCLEOTIDE SEQUENCE [LARGE SCALE GENOMIC DNA]</scope>
    <source>
        <strain evidence="9">cv. Fuchu</strain>
    </source>
</reference>
<gene>
    <name evidence="8" type="ORF">Acr_08g0002590</name>
</gene>
<dbReference type="OrthoDB" id="420519at2759"/>
<keyword evidence="4 7" id="KW-1133">Transmembrane helix</keyword>
<organism evidence="8 9">
    <name type="scientific">Actinidia rufa</name>
    <dbReference type="NCBI Taxonomy" id="165716"/>
    <lineage>
        <taxon>Eukaryota</taxon>
        <taxon>Viridiplantae</taxon>
        <taxon>Streptophyta</taxon>
        <taxon>Embryophyta</taxon>
        <taxon>Tracheophyta</taxon>
        <taxon>Spermatophyta</taxon>
        <taxon>Magnoliopsida</taxon>
        <taxon>eudicotyledons</taxon>
        <taxon>Gunneridae</taxon>
        <taxon>Pentapetalae</taxon>
        <taxon>asterids</taxon>
        <taxon>Ericales</taxon>
        <taxon>Actinidiaceae</taxon>
        <taxon>Actinidia</taxon>
    </lineage>
</organism>
<proteinExistence type="inferred from homology"/>
<keyword evidence="6" id="KW-0325">Glycoprotein</keyword>
<evidence type="ECO:0000313" key="8">
    <source>
        <dbReference type="EMBL" id="GFY91863.1"/>
    </source>
</evidence>
<dbReference type="PANTHER" id="PTHR12385:SF14">
    <property type="entry name" value="CHOLINE TRANSPORTER-LIKE 2"/>
    <property type="match status" value="1"/>
</dbReference>
<name>A0A7J0EZR2_9ERIC</name>
<comment type="function">
    <text evidence="7">Choline transporter.</text>
</comment>
<comment type="similarity">
    <text evidence="2 7">Belongs to the CTL (choline transporter-like) family.</text>
</comment>
<sequence length="554" mass="61589">MRVPLGPVIGKYPSSGRDGQLDGIIRHNRKCRDVSFLVLFIAFWVAMIVNSSFGFNQGNPLRLTHGLDYKGNLCGDKHANPDLSGLQVRYWVNPNQVYQSGLKESQFKLEDARSICLKNCPVASEDSLKWVCDYPEGDIHLSVKEWVHRNYDYFDFLTPEMRNASLQLQGPCYPIILPTVDAGWIGNDAISPIIGEHDPYYHLSGREQNHLRAVAVLMTVVMVISVLSSVAIIRRILMATSVLKASMIISSGQVVQNNCQSNCCAYDLGSKRVSCDHCCGYSIHYTSHIGVSIAFHLFGCYWATQFFIACSSTIVAGSVASYYWAHGEPLKEISFLPVFSSMRRLMRYNLGSVAIGSLIVSLIESSLCVLKSIRRKLKISASRSENWFGNAASVSSQCSLSCIEWTVKSVNRNAYIMIAITGKSFFAASAIATELIRNNILRIGKVNVIGDVILFLGKLCVSLSSVVFAFLMLDTHRYKSAHNKVSSPLFPVLVCWALSYVVATLFFAVVEMSIDTIILSFCQDSEEHQGTAQYAPPLLVETLNDQNEMQRLTQ</sequence>
<dbReference type="PANTHER" id="PTHR12385">
    <property type="entry name" value="CHOLINE TRANSPORTER-LIKE (SLC FAMILY 44)"/>
    <property type="match status" value="1"/>
</dbReference>
<dbReference type="Proteomes" id="UP000585474">
    <property type="component" value="Unassembled WGS sequence"/>
</dbReference>
<evidence type="ECO:0000256" key="1">
    <source>
        <dbReference type="ARBA" id="ARBA00004141"/>
    </source>
</evidence>
<keyword evidence="3 7" id="KW-0812">Transmembrane</keyword>
<evidence type="ECO:0000256" key="7">
    <source>
        <dbReference type="RuleBase" id="RU368066"/>
    </source>
</evidence>
<feature type="transmembrane region" description="Helical" evidence="7">
    <location>
        <begin position="452"/>
        <end position="473"/>
    </location>
</feature>
<keyword evidence="9" id="KW-1185">Reference proteome</keyword>
<evidence type="ECO:0000256" key="6">
    <source>
        <dbReference type="ARBA" id="ARBA00023180"/>
    </source>
</evidence>
<comment type="caution">
    <text evidence="8">The sequence shown here is derived from an EMBL/GenBank/DDBJ whole genome shotgun (WGS) entry which is preliminary data.</text>
</comment>
<protein>
    <recommendedName>
        <fullName evidence="7">Choline transporter-like protein</fullName>
    </recommendedName>
</protein>
<keyword evidence="5 7" id="KW-0472">Membrane</keyword>
<evidence type="ECO:0000256" key="5">
    <source>
        <dbReference type="ARBA" id="ARBA00023136"/>
    </source>
</evidence>
<feature type="transmembrane region" description="Helical" evidence="7">
    <location>
        <begin position="34"/>
        <end position="55"/>
    </location>
</feature>